<keyword evidence="3" id="KW-1185">Reference proteome</keyword>
<feature type="region of interest" description="Disordered" evidence="1">
    <location>
        <begin position="62"/>
        <end position="92"/>
    </location>
</feature>
<feature type="compositionally biased region" description="Polar residues" evidence="1">
    <location>
        <begin position="75"/>
        <end position="92"/>
    </location>
</feature>
<accession>A0A9D3XYK1</accession>
<evidence type="ECO:0000313" key="2">
    <source>
        <dbReference type="EMBL" id="KAH1187640.1"/>
    </source>
</evidence>
<evidence type="ECO:0000256" key="1">
    <source>
        <dbReference type="SAM" id="MobiDB-lite"/>
    </source>
</evidence>
<dbReference type="EMBL" id="JAHDVG010000463">
    <property type="protein sequence ID" value="KAH1187640.1"/>
    <property type="molecule type" value="Genomic_DNA"/>
</dbReference>
<organism evidence="2 3">
    <name type="scientific">Mauremys mutica</name>
    <name type="common">yellowpond turtle</name>
    <dbReference type="NCBI Taxonomy" id="74926"/>
    <lineage>
        <taxon>Eukaryota</taxon>
        <taxon>Metazoa</taxon>
        <taxon>Chordata</taxon>
        <taxon>Craniata</taxon>
        <taxon>Vertebrata</taxon>
        <taxon>Euteleostomi</taxon>
        <taxon>Archelosauria</taxon>
        <taxon>Testudinata</taxon>
        <taxon>Testudines</taxon>
        <taxon>Cryptodira</taxon>
        <taxon>Durocryptodira</taxon>
        <taxon>Testudinoidea</taxon>
        <taxon>Geoemydidae</taxon>
        <taxon>Geoemydinae</taxon>
        <taxon>Mauremys</taxon>
    </lineage>
</organism>
<proteinExistence type="predicted"/>
<gene>
    <name evidence="2" type="ORF">KIL84_020389</name>
</gene>
<comment type="caution">
    <text evidence="2">The sequence shown here is derived from an EMBL/GenBank/DDBJ whole genome shotgun (WGS) entry which is preliminary data.</text>
</comment>
<name>A0A9D3XYK1_9SAUR</name>
<sequence length="137" mass="14748">MLVVSVWHLGLAIKGDCDQPTLGSVRLLLGVLIFMLQSSRNTHDAKTVRASAYFVVIAGRRGGEGVKGGEKASSLQPQNVTSHSASPQFQSNSLSPTLVCVPSPTLPRRQKNQSPRLFWLPAKSHSCQGELSPTPNM</sequence>
<reference evidence="2" key="1">
    <citation type="submission" date="2021-09" db="EMBL/GenBank/DDBJ databases">
        <title>The genome of Mauremys mutica provides insights into the evolution of semi-aquatic lifestyle.</title>
        <authorList>
            <person name="Gong S."/>
            <person name="Gao Y."/>
        </authorList>
    </citation>
    <scope>NUCLEOTIDE SEQUENCE</scope>
    <source>
        <strain evidence="2">MM-2020</strain>
        <tissue evidence="2">Muscle</tissue>
    </source>
</reference>
<protein>
    <submittedName>
        <fullName evidence="2">Uncharacterized protein</fullName>
    </submittedName>
</protein>
<evidence type="ECO:0000313" key="3">
    <source>
        <dbReference type="Proteomes" id="UP000827986"/>
    </source>
</evidence>
<dbReference type="Proteomes" id="UP000827986">
    <property type="component" value="Unassembled WGS sequence"/>
</dbReference>
<dbReference type="AlphaFoldDB" id="A0A9D3XYK1"/>